<comment type="cofactor">
    <cofactor evidence="6">
        <name>[4Fe-4S] cluster</name>
        <dbReference type="ChEBI" id="CHEBI:49883"/>
    </cofactor>
    <text evidence="6">Binds 1 [4Fe-4S] cluster per subunit.</text>
</comment>
<feature type="binding site" evidence="6">
    <location>
        <position position="205"/>
    </location>
    <ligand>
        <name>[4Fe-4S] cluster</name>
        <dbReference type="ChEBI" id="CHEBI:49883"/>
    </ligand>
</feature>
<dbReference type="EC" id="1.8.4.10" evidence="6"/>
<dbReference type="Proteomes" id="UP001596142">
    <property type="component" value="Unassembled WGS sequence"/>
</dbReference>
<dbReference type="InterPro" id="IPR002500">
    <property type="entry name" value="PAPS_reduct_dom"/>
</dbReference>
<evidence type="ECO:0000313" key="8">
    <source>
        <dbReference type="EMBL" id="MFC5713206.1"/>
    </source>
</evidence>
<name>A0ABW0YM35_9BACI</name>
<accession>A0ABW0YM35</accession>
<dbReference type="PIRSF" id="PIRSF000857">
    <property type="entry name" value="PAPS_reductase"/>
    <property type="match status" value="1"/>
</dbReference>
<feature type="binding site" evidence="6">
    <location>
        <position position="208"/>
    </location>
    <ligand>
        <name>[4Fe-4S] cluster</name>
        <dbReference type="ChEBI" id="CHEBI:49883"/>
    </ligand>
</feature>
<evidence type="ECO:0000256" key="4">
    <source>
        <dbReference type="ARBA" id="ARBA00023014"/>
    </source>
</evidence>
<dbReference type="GO" id="GO:0004604">
    <property type="term" value="F:phosphoadenylyl-sulfate reductase (thioredoxin) activity"/>
    <property type="evidence" value="ECO:0007669"/>
    <property type="project" value="UniProtKB-EC"/>
</dbReference>
<keyword evidence="3 6" id="KW-0408">Iron</keyword>
<comment type="caution">
    <text evidence="8">The sequence shown here is derived from an EMBL/GenBank/DDBJ whole genome shotgun (WGS) entry which is preliminary data.</text>
</comment>
<dbReference type="EMBL" id="JBHSOZ010000004">
    <property type="protein sequence ID" value="MFC5713206.1"/>
    <property type="molecule type" value="Genomic_DNA"/>
</dbReference>
<dbReference type="PANTHER" id="PTHR46509">
    <property type="entry name" value="PHOSPHOADENOSINE PHOSPHOSULFATE REDUCTASE"/>
    <property type="match status" value="1"/>
</dbReference>
<proteinExistence type="inferred from homology"/>
<dbReference type="Pfam" id="PF01507">
    <property type="entry name" value="PAPS_reduct"/>
    <property type="match status" value="1"/>
</dbReference>
<evidence type="ECO:0000256" key="2">
    <source>
        <dbReference type="ARBA" id="ARBA00023002"/>
    </source>
</evidence>
<dbReference type="NCBIfam" id="NF002537">
    <property type="entry name" value="PRK02090.1"/>
    <property type="match status" value="1"/>
</dbReference>
<evidence type="ECO:0000256" key="1">
    <source>
        <dbReference type="ARBA" id="ARBA00009732"/>
    </source>
</evidence>
<comment type="function">
    <text evidence="6">Catalyzes the formation of sulfite from adenosine 5'-phosphosulfate (APS) using thioredoxin as an electron donor.</text>
</comment>
<evidence type="ECO:0000313" key="9">
    <source>
        <dbReference type="Proteomes" id="UP001596142"/>
    </source>
</evidence>
<feature type="binding site" evidence="6">
    <location>
        <position position="122"/>
    </location>
    <ligand>
        <name>[4Fe-4S] cluster</name>
        <dbReference type="ChEBI" id="CHEBI:49883"/>
    </ligand>
</feature>
<feature type="binding site" evidence="6">
    <location>
        <position position="123"/>
    </location>
    <ligand>
        <name>[4Fe-4S] cluster</name>
        <dbReference type="ChEBI" id="CHEBI:49883"/>
    </ligand>
</feature>
<dbReference type="PANTHER" id="PTHR46509:SF1">
    <property type="entry name" value="PHOSPHOADENOSINE PHOSPHOSULFATE REDUCTASE"/>
    <property type="match status" value="1"/>
</dbReference>
<dbReference type="InterPro" id="IPR004511">
    <property type="entry name" value="PAPS/APS_Rdtase"/>
</dbReference>
<organism evidence="8 9">
    <name type="scientific">Thalassorhabdus alkalitolerans</name>
    <dbReference type="NCBI Taxonomy" id="2282697"/>
    <lineage>
        <taxon>Bacteria</taxon>
        <taxon>Bacillati</taxon>
        <taxon>Bacillota</taxon>
        <taxon>Bacilli</taxon>
        <taxon>Bacillales</taxon>
        <taxon>Bacillaceae</taxon>
        <taxon>Thalassorhabdus</taxon>
    </lineage>
</organism>
<dbReference type="SUPFAM" id="SSF52402">
    <property type="entry name" value="Adenine nucleotide alpha hydrolases-like"/>
    <property type="match status" value="1"/>
</dbReference>
<keyword evidence="6" id="KW-0963">Cytoplasm</keyword>
<dbReference type="RefSeq" id="WP_385940770.1">
    <property type="nucleotide sequence ID" value="NZ_JBHSOZ010000004.1"/>
</dbReference>
<evidence type="ECO:0000256" key="5">
    <source>
        <dbReference type="ARBA" id="ARBA00024327"/>
    </source>
</evidence>
<keyword evidence="4 6" id="KW-0411">Iron-sulfur</keyword>
<evidence type="ECO:0000259" key="7">
    <source>
        <dbReference type="Pfam" id="PF01507"/>
    </source>
</evidence>
<dbReference type="CDD" id="cd23945">
    <property type="entry name" value="PAPS_reductase"/>
    <property type="match status" value="1"/>
</dbReference>
<comment type="subcellular location">
    <subcellularLocation>
        <location evidence="6">Cytoplasm</location>
    </subcellularLocation>
</comment>
<reference evidence="9" key="1">
    <citation type="journal article" date="2019" name="Int. J. Syst. Evol. Microbiol.">
        <title>The Global Catalogue of Microorganisms (GCM) 10K type strain sequencing project: providing services to taxonomists for standard genome sequencing and annotation.</title>
        <authorList>
            <consortium name="The Broad Institute Genomics Platform"/>
            <consortium name="The Broad Institute Genome Sequencing Center for Infectious Disease"/>
            <person name="Wu L."/>
            <person name="Ma J."/>
        </authorList>
    </citation>
    <scope>NUCLEOTIDE SEQUENCE [LARGE SCALE GENOMIC DNA]</scope>
    <source>
        <strain evidence="9">CECT 7184</strain>
    </source>
</reference>
<sequence>MLLEYQTTTPEEVDNINKELTGKNASEVIEWGYKTYGDDLVYACSLGAEGMVLLDLINKVQPGAKVIFLDTDFHFKQTYDLLKKVREFFPDLEIKAVKPELTVKEQAEQHGDKLWETDPDKCCALRKLEPLENELAKHKAWMSGLRREQSPTRKNTQFVNIDNRFNSIKICPLIHWTWDEVWEHIKNNNLPYNILHDQNFPSIGCFHCTSAVLDGQDSRSGRWSGSGKTECGLHK</sequence>
<gene>
    <name evidence="6" type="primary">cysH</name>
    <name evidence="8" type="ORF">ACFPU1_10450</name>
</gene>
<keyword evidence="6" id="KW-0479">Metal-binding</keyword>
<dbReference type="InterPro" id="IPR014729">
    <property type="entry name" value="Rossmann-like_a/b/a_fold"/>
</dbReference>
<dbReference type="Gene3D" id="3.40.50.620">
    <property type="entry name" value="HUPs"/>
    <property type="match status" value="1"/>
</dbReference>
<dbReference type="NCBIfam" id="TIGR00434">
    <property type="entry name" value="cysH"/>
    <property type="match status" value="1"/>
</dbReference>
<keyword evidence="9" id="KW-1185">Reference proteome</keyword>
<comment type="catalytic activity">
    <reaction evidence="6">
        <text>[thioredoxin]-disulfide + sulfite + AMP + 2 H(+) = adenosine 5'-phosphosulfate + [thioredoxin]-dithiol</text>
        <dbReference type="Rhea" id="RHEA:21976"/>
        <dbReference type="Rhea" id="RHEA-COMP:10698"/>
        <dbReference type="Rhea" id="RHEA-COMP:10700"/>
        <dbReference type="ChEBI" id="CHEBI:15378"/>
        <dbReference type="ChEBI" id="CHEBI:17359"/>
        <dbReference type="ChEBI" id="CHEBI:29950"/>
        <dbReference type="ChEBI" id="CHEBI:50058"/>
        <dbReference type="ChEBI" id="CHEBI:58243"/>
        <dbReference type="ChEBI" id="CHEBI:456215"/>
        <dbReference type="EC" id="1.8.4.10"/>
    </reaction>
</comment>
<feature type="domain" description="Phosphoadenosine phosphosulphate reductase" evidence="7">
    <location>
        <begin position="40"/>
        <end position="211"/>
    </location>
</feature>
<dbReference type="HAMAP" id="MF_00063">
    <property type="entry name" value="CysH"/>
    <property type="match status" value="1"/>
</dbReference>
<evidence type="ECO:0000256" key="3">
    <source>
        <dbReference type="ARBA" id="ARBA00023004"/>
    </source>
</evidence>
<comment type="pathway">
    <text evidence="5 6">Sulfur metabolism; hydrogen sulfide biosynthesis; sulfite from sulfate.</text>
</comment>
<keyword evidence="2 6" id="KW-0560">Oxidoreductase</keyword>
<feature type="active site" description="Nucleophile; cysteine thiosulfonate intermediate" evidence="6">
    <location>
        <position position="231"/>
    </location>
</feature>
<evidence type="ECO:0000256" key="6">
    <source>
        <dbReference type="HAMAP-Rule" id="MF_00063"/>
    </source>
</evidence>
<comment type="similarity">
    <text evidence="1 6">Belongs to the PAPS reductase family. CysH subfamily.</text>
</comment>
<protein>
    <recommendedName>
        <fullName evidence="6">Adenosine 5'-phosphosulfate reductase</fullName>
        <shortName evidence="6">APS reductase</shortName>
        <ecNumber evidence="6">1.8.4.10</ecNumber>
    </recommendedName>
    <alternativeName>
        <fullName evidence="6">5'-adenylylsulfate reductase</fullName>
    </alternativeName>
    <alternativeName>
        <fullName evidence="6">Thioredoxin-dependent 5'-adenylylsulfate reductase</fullName>
    </alternativeName>
</protein>